<reference evidence="1" key="1">
    <citation type="submission" date="2020-08" db="EMBL/GenBank/DDBJ databases">
        <title>Multicomponent nature underlies the extraordinary mechanical properties of spider dragline silk.</title>
        <authorList>
            <person name="Kono N."/>
            <person name="Nakamura H."/>
            <person name="Mori M."/>
            <person name="Yoshida Y."/>
            <person name="Ohtoshi R."/>
            <person name="Malay A.D."/>
            <person name="Moran D.A.P."/>
            <person name="Tomita M."/>
            <person name="Numata K."/>
            <person name="Arakawa K."/>
        </authorList>
    </citation>
    <scope>NUCLEOTIDE SEQUENCE</scope>
</reference>
<dbReference type="Proteomes" id="UP000887159">
    <property type="component" value="Unassembled WGS sequence"/>
</dbReference>
<proteinExistence type="predicted"/>
<keyword evidence="2" id="KW-1185">Reference proteome</keyword>
<gene>
    <name evidence="1" type="ORF">TNCV_2140741</name>
</gene>
<accession>A0A8X6VC31</accession>
<evidence type="ECO:0000313" key="2">
    <source>
        <dbReference type="Proteomes" id="UP000887159"/>
    </source>
</evidence>
<dbReference type="AlphaFoldDB" id="A0A8X6VC31"/>
<protein>
    <submittedName>
        <fullName evidence="1">Uncharacterized protein</fullName>
    </submittedName>
</protein>
<comment type="caution">
    <text evidence="1">The sequence shown here is derived from an EMBL/GenBank/DDBJ whole genome shotgun (WGS) entry which is preliminary data.</text>
</comment>
<name>A0A8X6VC31_TRICX</name>
<dbReference type="EMBL" id="BMAU01021221">
    <property type="protein sequence ID" value="GFY00680.1"/>
    <property type="molecule type" value="Genomic_DNA"/>
</dbReference>
<evidence type="ECO:0000313" key="1">
    <source>
        <dbReference type="EMBL" id="GFY00680.1"/>
    </source>
</evidence>
<organism evidence="1 2">
    <name type="scientific">Trichonephila clavipes</name>
    <name type="common">Golden silk orbweaver</name>
    <name type="synonym">Nephila clavipes</name>
    <dbReference type="NCBI Taxonomy" id="2585209"/>
    <lineage>
        <taxon>Eukaryota</taxon>
        <taxon>Metazoa</taxon>
        <taxon>Ecdysozoa</taxon>
        <taxon>Arthropoda</taxon>
        <taxon>Chelicerata</taxon>
        <taxon>Arachnida</taxon>
        <taxon>Araneae</taxon>
        <taxon>Araneomorphae</taxon>
        <taxon>Entelegynae</taxon>
        <taxon>Araneoidea</taxon>
        <taxon>Nephilidae</taxon>
        <taxon>Trichonephila</taxon>
    </lineage>
</organism>
<sequence length="132" mass="15083">MTMKCTTKRLNLLKRIAGSKWGCSKTTLELTYNTFCRSLPTVASLWLQHLNSKLLHIPKWPLDRAVADFQIATGQDCVSKHLNMIGIAQSPLCKLYDSNEEMDAIHLAHCRALSSGSMWSRYWEARHKMCDL</sequence>